<reference evidence="2" key="1">
    <citation type="submission" date="2016-06" db="UniProtKB">
        <authorList>
            <consortium name="WormBaseParasite"/>
        </authorList>
    </citation>
    <scope>IDENTIFICATION</scope>
</reference>
<protein>
    <submittedName>
        <fullName evidence="2">Ovule protein</fullName>
    </submittedName>
</protein>
<evidence type="ECO:0000313" key="2">
    <source>
        <dbReference type="WBParaSite" id="GPUH_0000684501-mRNA-1"/>
    </source>
</evidence>
<accession>A0A183DDP5</accession>
<name>A0A183DDP5_9BILA</name>
<proteinExistence type="predicted"/>
<evidence type="ECO:0000256" key="1">
    <source>
        <dbReference type="SAM" id="Phobius"/>
    </source>
</evidence>
<organism evidence="2">
    <name type="scientific">Gongylonema pulchrum</name>
    <dbReference type="NCBI Taxonomy" id="637853"/>
    <lineage>
        <taxon>Eukaryota</taxon>
        <taxon>Metazoa</taxon>
        <taxon>Ecdysozoa</taxon>
        <taxon>Nematoda</taxon>
        <taxon>Chromadorea</taxon>
        <taxon>Rhabditida</taxon>
        <taxon>Spirurina</taxon>
        <taxon>Spiruromorpha</taxon>
        <taxon>Spiruroidea</taxon>
        <taxon>Gongylonematidae</taxon>
        <taxon>Gongylonema</taxon>
    </lineage>
</organism>
<keyword evidence="1" id="KW-0472">Membrane</keyword>
<feature type="transmembrane region" description="Helical" evidence="1">
    <location>
        <begin position="12"/>
        <end position="35"/>
    </location>
</feature>
<sequence length="74" mass="8725">LLRASIREHPMAASFAWIIFGCSGRMQILLLYWIVVLEIGVCKMHRFLPPPKCQRITVEQCKDLPYNETRLEFF</sequence>
<dbReference type="WBParaSite" id="GPUH_0000684501-mRNA-1">
    <property type="protein sequence ID" value="GPUH_0000684501-mRNA-1"/>
    <property type="gene ID" value="GPUH_0000684501"/>
</dbReference>
<keyword evidence="1" id="KW-1133">Transmembrane helix</keyword>
<dbReference type="AlphaFoldDB" id="A0A183DDP5"/>
<keyword evidence="1" id="KW-0812">Transmembrane</keyword>